<evidence type="ECO:0000313" key="2">
    <source>
        <dbReference type="EMBL" id="KAF5850559.1"/>
    </source>
</evidence>
<keyword evidence="1" id="KW-0472">Membrane</keyword>
<gene>
    <name evidence="2" type="ORF">GGP41_010189</name>
</gene>
<feature type="transmembrane region" description="Helical" evidence="1">
    <location>
        <begin position="81"/>
        <end position="102"/>
    </location>
</feature>
<name>A0A8H6DWL6_COCSA</name>
<sequence length="119" mass="13000">MMRYTMAEETSPLTTQVPTSSIRHAHYGSIDVAASSRDSAIEVSPASTMQHPFAPGRRYYIYPPFIKGHGRLIPARRTVPYLIGLFLVIAVFAWGVCSALSVNPLLGHPHHPGPHPGRG</sequence>
<evidence type="ECO:0000256" key="1">
    <source>
        <dbReference type="SAM" id="Phobius"/>
    </source>
</evidence>
<accession>A0A8H6DWL6</accession>
<dbReference type="AlphaFoldDB" id="A0A8H6DWL6"/>
<protein>
    <submittedName>
        <fullName evidence="2">Uncharacterized protein</fullName>
    </submittedName>
</protein>
<keyword evidence="1" id="KW-0812">Transmembrane</keyword>
<reference evidence="2" key="1">
    <citation type="submission" date="2019-11" db="EMBL/GenBank/DDBJ databases">
        <title>Bipolaris sorokiniana Genome sequencing.</title>
        <authorList>
            <person name="Wang H."/>
        </authorList>
    </citation>
    <scope>NUCLEOTIDE SEQUENCE</scope>
</reference>
<dbReference type="Proteomes" id="UP000624244">
    <property type="component" value="Unassembled WGS sequence"/>
</dbReference>
<dbReference type="EMBL" id="WNKQ01000006">
    <property type="protein sequence ID" value="KAF5850559.1"/>
    <property type="molecule type" value="Genomic_DNA"/>
</dbReference>
<organism evidence="2 3">
    <name type="scientific">Cochliobolus sativus</name>
    <name type="common">Common root rot and spot blotch fungus</name>
    <name type="synonym">Bipolaris sorokiniana</name>
    <dbReference type="NCBI Taxonomy" id="45130"/>
    <lineage>
        <taxon>Eukaryota</taxon>
        <taxon>Fungi</taxon>
        <taxon>Dikarya</taxon>
        <taxon>Ascomycota</taxon>
        <taxon>Pezizomycotina</taxon>
        <taxon>Dothideomycetes</taxon>
        <taxon>Pleosporomycetidae</taxon>
        <taxon>Pleosporales</taxon>
        <taxon>Pleosporineae</taxon>
        <taxon>Pleosporaceae</taxon>
        <taxon>Bipolaris</taxon>
    </lineage>
</organism>
<evidence type="ECO:0000313" key="3">
    <source>
        <dbReference type="Proteomes" id="UP000624244"/>
    </source>
</evidence>
<comment type="caution">
    <text evidence="2">The sequence shown here is derived from an EMBL/GenBank/DDBJ whole genome shotgun (WGS) entry which is preliminary data.</text>
</comment>
<proteinExistence type="predicted"/>
<keyword evidence="1" id="KW-1133">Transmembrane helix</keyword>